<dbReference type="InterPro" id="IPR038184">
    <property type="entry name" value="CSTF1_dimer_sf"/>
</dbReference>
<dbReference type="Pfam" id="PF00400">
    <property type="entry name" value="WD40"/>
    <property type="match status" value="4"/>
</dbReference>
<evidence type="ECO:0000256" key="1">
    <source>
        <dbReference type="ARBA" id="ARBA00004123"/>
    </source>
</evidence>
<dbReference type="Pfam" id="PF04005">
    <property type="entry name" value="Hus1"/>
    <property type="match status" value="1"/>
</dbReference>
<evidence type="ECO:0000259" key="8">
    <source>
        <dbReference type="Pfam" id="PF16699"/>
    </source>
</evidence>
<evidence type="ECO:0000256" key="5">
    <source>
        <dbReference type="ARBA" id="ARBA00023242"/>
    </source>
</evidence>
<dbReference type="GO" id="GO:0005848">
    <property type="term" value="C:mRNA cleavage stimulating factor complex"/>
    <property type="evidence" value="ECO:0007669"/>
    <property type="project" value="InterPro"/>
</dbReference>
<dbReference type="InterPro" id="IPR032028">
    <property type="entry name" value="CSTF1_dimer"/>
</dbReference>
<dbReference type="Gene3D" id="2.130.10.10">
    <property type="entry name" value="YVTN repeat-like/Quinoprotein amine dehydrogenase"/>
    <property type="match status" value="2"/>
</dbReference>
<keyword evidence="10" id="KW-1185">Reference proteome</keyword>
<dbReference type="PANTHER" id="PTHR44133">
    <property type="entry name" value="CLEAVAGE STIMULATION FACTOR SUBUNIT 1"/>
    <property type="match status" value="1"/>
</dbReference>
<dbReference type="SUPFAM" id="SSF50978">
    <property type="entry name" value="WD40 repeat-like"/>
    <property type="match status" value="1"/>
</dbReference>
<dbReference type="AlphaFoldDB" id="A0A7R9GH55"/>
<dbReference type="InterPro" id="IPR020472">
    <property type="entry name" value="WD40_PAC1"/>
</dbReference>
<organism evidence="9">
    <name type="scientific">Notodromas monacha</name>
    <dbReference type="NCBI Taxonomy" id="399045"/>
    <lineage>
        <taxon>Eukaryota</taxon>
        <taxon>Metazoa</taxon>
        <taxon>Ecdysozoa</taxon>
        <taxon>Arthropoda</taxon>
        <taxon>Crustacea</taxon>
        <taxon>Oligostraca</taxon>
        <taxon>Ostracoda</taxon>
        <taxon>Podocopa</taxon>
        <taxon>Podocopida</taxon>
        <taxon>Cypridocopina</taxon>
        <taxon>Cypridoidea</taxon>
        <taxon>Cyprididae</taxon>
        <taxon>Notodromas</taxon>
    </lineage>
</organism>
<dbReference type="EMBL" id="CAJPEX010002157">
    <property type="protein sequence ID" value="CAG0920564.1"/>
    <property type="molecule type" value="Genomic_DNA"/>
</dbReference>
<gene>
    <name evidence="9" type="ORF">NMOB1V02_LOCUS8072</name>
</gene>
<dbReference type="GO" id="GO:0030896">
    <property type="term" value="C:checkpoint clamp complex"/>
    <property type="evidence" value="ECO:0007669"/>
    <property type="project" value="InterPro"/>
</dbReference>
<dbReference type="EMBL" id="OA884194">
    <property type="protein sequence ID" value="CAD7280412.1"/>
    <property type="molecule type" value="Genomic_DNA"/>
</dbReference>
<evidence type="ECO:0000256" key="6">
    <source>
        <dbReference type="ARBA" id="ARBA00029851"/>
    </source>
</evidence>
<feature type="repeat" description="WD" evidence="7">
    <location>
        <begin position="520"/>
        <end position="561"/>
    </location>
</feature>
<dbReference type="InterPro" id="IPR036322">
    <property type="entry name" value="WD40_repeat_dom_sf"/>
</dbReference>
<dbReference type="PROSITE" id="PS50082">
    <property type="entry name" value="WD_REPEATS_2"/>
    <property type="match status" value="4"/>
</dbReference>
<dbReference type="InterPro" id="IPR044633">
    <property type="entry name" value="CstF1-like"/>
</dbReference>
<dbReference type="PANTHER" id="PTHR44133:SF2">
    <property type="entry name" value="CLEAVAGE STIMULATION FACTOR SUBUNIT 1"/>
    <property type="match status" value="1"/>
</dbReference>
<dbReference type="InterPro" id="IPR015943">
    <property type="entry name" value="WD40/YVTN_repeat-like_dom_sf"/>
</dbReference>
<reference evidence="9" key="1">
    <citation type="submission" date="2020-11" db="EMBL/GenBank/DDBJ databases">
        <authorList>
            <person name="Tran Van P."/>
        </authorList>
    </citation>
    <scope>NUCLEOTIDE SEQUENCE</scope>
</reference>
<keyword evidence="3" id="KW-0507">mRNA processing</keyword>
<feature type="repeat" description="WD" evidence="7">
    <location>
        <begin position="607"/>
        <end position="648"/>
    </location>
</feature>
<dbReference type="InterPro" id="IPR007150">
    <property type="entry name" value="HUS1/Mec3"/>
</dbReference>
<keyword evidence="2 7" id="KW-0853">WD repeat</keyword>
<dbReference type="GO" id="GO:0000077">
    <property type="term" value="P:DNA damage checkpoint signaling"/>
    <property type="evidence" value="ECO:0007669"/>
    <property type="project" value="InterPro"/>
</dbReference>
<feature type="repeat" description="WD" evidence="7">
    <location>
        <begin position="736"/>
        <end position="762"/>
    </location>
</feature>
<dbReference type="PROSITE" id="PS50294">
    <property type="entry name" value="WD_REPEATS_REGION"/>
    <property type="match status" value="2"/>
</dbReference>
<sequence>MRFRCKITDEVAVKNFSGIIHFVSRLWRTVTLRLTANRMYLAHPAGLIDGSPELHVIIERHVIFSLYNLDGLSDDHPEIFLSLETAAFERVLSTVRGSQFSTLRSIKMQLTNKGGACLTLDLELECKKTGMVRNMIHDIPVDVIPLNEWNGVPTPVPMEFSAIFSLPSSPLVSNLFSFLKGNTHGVNMVVQHIQSKHGVKGTFRFTVNADMYSIALNMFELDVPPQSIVPLVSNYDEIARGRSTDANITNNFTATVKFKKMSSLLSVLDNSKSKQEPIAMGMFFELPKNRIRFVKMTKSKKNKDLVPPEKDPIEEALDPENIVKCRDLLYRLMVGQLFYDGQSQIAIKMSNLIQADPPCTPSDRLIYLLQLGLMKERENDKAKSSSNAIASQIGGKATIDAIPGLDLEFQSDVPSSAPEPALYETAYVTAHKGMCRAGAFSPDGVLCATGSVDASIKVMYSNRDAFNIHFCIHAVRQILDVERMLAKSAPELLEASSSTIRDGRDGQETSFLGHPVIRTLYDHMEEVTTLQFHPKLQILASGSRDHTVKLFDFSKTSTKKAFRTLTHPQPKCYLKKALRKTISLFWTGRRANMLQAWPVTKHSSISSHHHTGPVLSVKFSADGRQFVTCSRDGSIKIWDAVSNRNINTFAKAHEGALQPRHLKSFLPFHYGRFRKYKNRADLFNDFCKILCTHFFFRFQYVLSSGKDSLVKLWELTSSRCLIAYTGAGTTGELLFSSEYVLSSGKDSLVKLWELTSSRCLIAYTGAGTTGKQEHAAQAVFNHTEDFVMYPDEATVSLCCWDARNAARKQLLSLGHNGAVRYICHSPCTPAFLTCSEDFRARFWYKRTASAAH</sequence>
<dbReference type="GO" id="GO:0003723">
    <property type="term" value="F:RNA binding"/>
    <property type="evidence" value="ECO:0007669"/>
    <property type="project" value="TreeGrafter"/>
</dbReference>
<accession>A0A7R9GH55</accession>
<keyword evidence="5" id="KW-0539">Nucleus</keyword>
<protein>
    <recommendedName>
        <fullName evidence="6">Cleavage stimulation factor 50 kDa subunit</fullName>
    </recommendedName>
</protein>
<evidence type="ECO:0000256" key="2">
    <source>
        <dbReference type="ARBA" id="ARBA00022574"/>
    </source>
</evidence>
<dbReference type="Proteomes" id="UP000678499">
    <property type="component" value="Unassembled WGS sequence"/>
</dbReference>
<name>A0A7R9GH55_9CRUS</name>
<comment type="subcellular location">
    <subcellularLocation>
        <location evidence="1">Nucleus</location>
    </subcellularLocation>
</comment>
<proteinExistence type="predicted"/>
<evidence type="ECO:0000313" key="10">
    <source>
        <dbReference type="Proteomes" id="UP000678499"/>
    </source>
</evidence>
<dbReference type="Gene3D" id="3.70.10.10">
    <property type="match status" value="1"/>
</dbReference>
<dbReference type="OrthoDB" id="14421at2759"/>
<dbReference type="Gene3D" id="1.20.960.50">
    <property type="entry name" value="Cleavage stimulation factor subunit 1, dimerisation domain"/>
    <property type="match status" value="1"/>
</dbReference>
<evidence type="ECO:0000313" key="9">
    <source>
        <dbReference type="EMBL" id="CAD7280412.1"/>
    </source>
</evidence>
<feature type="repeat" description="WD" evidence="7">
    <location>
        <begin position="699"/>
        <end position="723"/>
    </location>
</feature>
<dbReference type="FunFam" id="1.20.960.50:FF:000001">
    <property type="entry name" value="Cleavage stimulation factor subunit 1"/>
    <property type="match status" value="1"/>
</dbReference>
<evidence type="ECO:0000256" key="7">
    <source>
        <dbReference type="PROSITE-ProRule" id="PRU00221"/>
    </source>
</evidence>
<dbReference type="Pfam" id="PF16699">
    <property type="entry name" value="CSTF1_dimer"/>
    <property type="match status" value="1"/>
</dbReference>
<dbReference type="PRINTS" id="PR00320">
    <property type="entry name" value="GPROTEINBRPT"/>
</dbReference>
<feature type="domain" description="Cleavage stimulation factor subunit 1 dimerisation" evidence="8">
    <location>
        <begin position="321"/>
        <end position="376"/>
    </location>
</feature>
<dbReference type="GO" id="GO:0031124">
    <property type="term" value="P:mRNA 3'-end processing"/>
    <property type="evidence" value="ECO:0007669"/>
    <property type="project" value="InterPro"/>
</dbReference>
<dbReference type="SMART" id="SM00320">
    <property type="entry name" value="WD40"/>
    <property type="match status" value="6"/>
</dbReference>
<evidence type="ECO:0000256" key="4">
    <source>
        <dbReference type="ARBA" id="ARBA00022737"/>
    </source>
</evidence>
<dbReference type="InterPro" id="IPR001680">
    <property type="entry name" value="WD40_rpt"/>
</dbReference>
<keyword evidence="4" id="KW-0677">Repeat</keyword>
<evidence type="ECO:0000256" key="3">
    <source>
        <dbReference type="ARBA" id="ARBA00022664"/>
    </source>
</evidence>